<reference evidence="6 7" key="1">
    <citation type="submission" date="2015-03" db="EMBL/GenBank/DDBJ databases">
        <title>Draft Genome Sequence of Burkholderia andropogonis type strain ICMP2807, isolated from Sorghum bicolor.</title>
        <authorList>
            <person name="Lopes-Santos L."/>
            <person name="Castro D.B."/>
            <person name="Ottoboni L.M."/>
            <person name="Park D."/>
            <person name="Weirc B.S."/>
            <person name="Destefano S.A."/>
        </authorList>
    </citation>
    <scope>NUCLEOTIDE SEQUENCE [LARGE SCALE GENOMIC DNA]</scope>
    <source>
        <strain evidence="6 7">ICMP2807</strain>
    </source>
</reference>
<gene>
    <name evidence="6" type="ORF">WM40_16710</name>
</gene>
<keyword evidence="2" id="KW-0479">Metal-binding</keyword>
<dbReference type="PROSITE" id="PS51891">
    <property type="entry name" value="CENP_V_GFA"/>
    <property type="match status" value="1"/>
</dbReference>
<dbReference type="OrthoDB" id="327703at2"/>
<dbReference type="GO" id="GO:0016846">
    <property type="term" value="F:carbon-sulfur lyase activity"/>
    <property type="evidence" value="ECO:0007669"/>
    <property type="project" value="InterPro"/>
</dbReference>
<evidence type="ECO:0000313" key="6">
    <source>
        <dbReference type="EMBL" id="KKB62578.1"/>
    </source>
</evidence>
<dbReference type="PANTHER" id="PTHR33337">
    <property type="entry name" value="GFA DOMAIN-CONTAINING PROTEIN"/>
    <property type="match status" value="1"/>
</dbReference>
<dbReference type="PATRIC" id="fig|28092.6.peg.3930"/>
<dbReference type="STRING" id="28092.WM40_16710"/>
<dbReference type="AlphaFoldDB" id="A0A0F5JXN0"/>
<dbReference type="Pfam" id="PF04828">
    <property type="entry name" value="GFA"/>
    <property type="match status" value="1"/>
</dbReference>
<dbReference type="InterPro" id="IPR011057">
    <property type="entry name" value="Mss4-like_sf"/>
</dbReference>
<protein>
    <submittedName>
        <fullName evidence="6">Aldehyde-activating protein</fullName>
    </submittedName>
</protein>
<dbReference type="Proteomes" id="UP000033618">
    <property type="component" value="Unassembled WGS sequence"/>
</dbReference>
<dbReference type="PANTHER" id="PTHR33337:SF40">
    <property type="entry name" value="CENP-V_GFA DOMAIN-CONTAINING PROTEIN-RELATED"/>
    <property type="match status" value="1"/>
</dbReference>
<proteinExistence type="inferred from homology"/>
<dbReference type="GO" id="GO:0046872">
    <property type="term" value="F:metal ion binding"/>
    <property type="evidence" value="ECO:0007669"/>
    <property type="project" value="UniProtKB-KW"/>
</dbReference>
<evidence type="ECO:0000256" key="4">
    <source>
        <dbReference type="ARBA" id="ARBA00023239"/>
    </source>
</evidence>
<dbReference type="SUPFAM" id="SSF51316">
    <property type="entry name" value="Mss4-like"/>
    <property type="match status" value="1"/>
</dbReference>
<evidence type="ECO:0000256" key="3">
    <source>
        <dbReference type="ARBA" id="ARBA00022833"/>
    </source>
</evidence>
<organism evidence="6 7">
    <name type="scientific">Robbsia andropogonis</name>
    <dbReference type="NCBI Taxonomy" id="28092"/>
    <lineage>
        <taxon>Bacteria</taxon>
        <taxon>Pseudomonadati</taxon>
        <taxon>Pseudomonadota</taxon>
        <taxon>Betaproteobacteria</taxon>
        <taxon>Burkholderiales</taxon>
        <taxon>Burkholderiaceae</taxon>
        <taxon>Robbsia</taxon>
    </lineage>
</organism>
<keyword evidence="4" id="KW-0456">Lyase</keyword>
<sequence length="131" mass="14351">MLQGRCHCGSIRFHMPDRAFAAAVCYCGDCSRHSGAPMLAWAMVPEDAVSISGEPKIYHSSADGRRHFCGSCGTGLFFTNALLTQRGMMQVRIMALDEPQAISPKIQVQMAERVDWVASVAALPGFERFPE</sequence>
<dbReference type="Gene3D" id="3.90.1590.10">
    <property type="entry name" value="glutathione-dependent formaldehyde- activating enzyme (gfa)"/>
    <property type="match status" value="1"/>
</dbReference>
<keyword evidence="7" id="KW-1185">Reference proteome</keyword>
<dbReference type="InterPro" id="IPR006913">
    <property type="entry name" value="CENP-V/GFA"/>
</dbReference>
<evidence type="ECO:0000256" key="2">
    <source>
        <dbReference type="ARBA" id="ARBA00022723"/>
    </source>
</evidence>
<dbReference type="EMBL" id="LAQU01000018">
    <property type="protein sequence ID" value="KKB62578.1"/>
    <property type="molecule type" value="Genomic_DNA"/>
</dbReference>
<evidence type="ECO:0000259" key="5">
    <source>
        <dbReference type="PROSITE" id="PS51891"/>
    </source>
</evidence>
<evidence type="ECO:0000256" key="1">
    <source>
        <dbReference type="ARBA" id="ARBA00005495"/>
    </source>
</evidence>
<evidence type="ECO:0000313" key="7">
    <source>
        <dbReference type="Proteomes" id="UP000033618"/>
    </source>
</evidence>
<feature type="domain" description="CENP-V/GFA" evidence="5">
    <location>
        <begin position="2"/>
        <end position="115"/>
    </location>
</feature>
<dbReference type="RefSeq" id="WP_046153421.1">
    <property type="nucleotide sequence ID" value="NZ_CADFGU010000006.1"/>
</dbReference>
<comment type="caution">
    <text evidence="6">The sequence shown here is derived from an EMBL/GenBank/DDBJ whole genome shotgun (WGS) entry which is preliminary data.</text>
</comment>
<keyword evidence="3" id="KW-0862">Zinc</keyword>
<comment type="similarity">
    <text evidence="1">Belongs to the Gfa family.</text>
</comment>
<name>A0A0F5JXN0_9BURK</name>
<accession>A0A0F5JXN0</accession>